<dbReference type="EMBL" id="CM041539">
    <property type="protein sequence ID" value="KAI3367920.1"/>
    <property type="molecule type" value="Genomic_DNA"/>
</dbReference>
<accession>A0ACB8WJL2</accession>
<comment type="caution">
    <text evidence="1">The sequence shown here is derived from an EMBL/GenBank/DDBJ whole genome shotgun (WGS) entry which is preliminary data.</text>
</comment>
<reference evidence="1" key="1">
    <citation type="submission" date="2022-04" db="EMBL/GenBank/DDBJ databases">
        <title>Jade perch genome.</title>
        <authorList>
            <person name="Chao B."/>
        </authorList>
    </citation>
    <scope>NUCLEOTIDE SEQUENCE</scope>
    <source>
        <strain evidence="1">CB-2022</strain>
    </source>
</reference>
<protein>
    <submittedName>
        <fullName evidence="1">Uncharacterized protein</fullName>
    </submittedName>
</protein>
<organism evidence="1 2">
    <name type="scientific">Scortum barcoo</name>
    <name type="common">barcoo grunter</name>
    <dbReference type="NCBI Taxonomy" id="214431"/>
    <lineage>
        <taxon>Eukaryota</taxon>
        <taxon>Metazoa</taxon>
        <taxon>Chordata</taxon>
        <taxon>Craniata</taxon>
        <taxon>Vertebrata</taxon>
        <taxon>Euteleostomi</taxon>
        <taxon>Actinopterygii</taxon>
        <taxon>Neopterygii</taxon>
        <taxon>Teleostei</taxon>
        <taxon>Neoteleostei</taxon>
        <taxon>Acanthomorphata</taxon>
        <taxon>Eupercaria</taxon>
        <taxon>Centrarchiformes</taxon>
        <taxon>Terapontoidei</taxon>
        <taxon>Terapontidae</taxon>
        <taxon>Scortum</taxon>
    </lineage>
</organism>
<evidence type="ECO:0000313" key="2">
    <source>
        <dbReference type="Proteomes" id="UP000831701"/>
    </source>
</evidence>
<dbReference type="Proteomes" id="UP000831701">
    <property type="component" value="Chromosome 9"/>
</dbReference>
<evidence type="ECO:0000313" key="1">
    <source>
        <dbReference type="EMBL" id="KAI3367920.1"/>
    </source>
</evidence>
<sequence>MQFSSRSWNTGPALYRPQGASGFMGVCPTSPHVLCGSEESIRSCPSWYSVCRVLREYGFRGPLLRAVRSLYDRRSRSLVRALPAVSQTCSQCMLDSSRAALCHTRPSAACTGTVSQVRISTIQSKSEAMVLDRKRVALWVGGRGPASSGGVSSISGSLVHEWRERWSVRLTGRLVQPPQ</sequence>
<keyword evidence="2" id="KW-1185">Reference proteome</keyword>
<name>A0ACB8WJL2_9TELE</name>
<proteinExistence type="predicted"/>
<gene>
    <name evidence="1" type="ORF">L3Q82_026746</name>
</gene>